<organism evidence="4 5">
    <name type="scientific">Uliginosibacterium paludis</name>
    <dbReference type="NCBI Taxonomy" id="1615952"/>
    <lineage>
        <taxon>Bacteria</taxon>
        <taxon>Pseudomonadati</taxon>
        <taxon>Pseudomonadota</taxon>
        <taxon>Betaproteobacteria</taxon>
        <taxon>Rhodocyclales</taxon>
        <taxon>Zoogloeaceae</taxon>
        <taxon>Uliginosibacterium</taxon>
    </lineage>
</organism>
<dbReference type="Gene3D" id="3.40.50.2300">
    <property type="match status" value="1"/>
</dbReference>
<dbReference type="CDD" id="cd17535">
    <property type="entry name" value="REC_NarL-like"/>
    <property type="match status" value="1"/>
</dbReference>
<dbReference type="InterPro" id="IPR058245">
    <property type="entry name" value="NreC/VraR/RcsB-like_REC"/>
</dbReference>
<sequence length="136" mass="14454">MSGSGRRLEHISVLIIDDNDTTRAMLRSILRAEGINVIGEARDGDSGLALVRKQAPTVVCLDVMMPNVGGLDILPQIRTEFPDVRILMVTGATDRDTVQAAIQGGACGYLVKPFNGAQVVAAIEQASLRKPLRGSA</sequence>
<keyword evidence="1 2" id="KW-0597">Phosphoprotein</keyword>
<dbReference type="PROSITE" id="PS50110">
    <property type="entry name" value="RESPONSE_REGULATORY"/>
    <property type="match status" value="1"/>
</dbReference>
<dbReference type="Pfam" id="PF00072">
    <property type="entry name" value="Response_reg"/>
    <property type="match status" value="1"/>
</dbReference>
<protein>
    <submittedName>
        <fullName evidence="4">Response regulator</fullName>
    </submittedName>
</protein>
<dbReference type="InterPro" id="IPR001789">
    <property type="entry name" value="Sig_transdc_resp-reg_receiver"/>
</dbReference>
<dbReference type="PANTHER" id="PTHR44591">
    <property type="entry name" value="STRESS RESPONSE REGULATOR PROTEIN 1"/>
    <property type="match status" value="1"/>
</dbReference>
<name>A0ABV2CKE7_9RHOO</name>
<proteinExistence type="predicted"/>
<reference evidence="4 5" key="1">
    <citation type="submission" date="2024-07" db="EMBL/GenBank/DDBJ databases">
        <title>Uliginosibacterium paludis KCTC:42655.</title>
        <authorList>
            <person name="Kim M.K."/>
        </authorList>
    </citation>
    <scope>NUCLEOTIDE SEQUENCE [LARGE SCALE GENOMIC DNA]</scope>
    <source>
        <strain evidence="4 5">KCTC 42655</strain>
    </source>
</reference>
<evidence type="ECO:0000256" key="2">
    <source>
        <dbReference type="PROSITE-ProRule" id="PRU00169"/>
    </source>
</evidence>
<evidence type="ECO:0000313" key="4">
    <source>
        <dbReference type="EMBL" id="MET1488353.1"/>
    </source>
</evidence>
<dbReference type="InterPro" id="IPR011006">
    <property type="entry name" value="CheY-like_superfamily"/>
</dbReference>
<accession>A0ABV2CKE7</accession>
<dbReference type="SMART" id="SM00448">
    <property type="entry name" value="REC"/>
    <property type="match status" value="1"/>
</dbReference>
<gene>
    <name evidence="4" type="ORF">ABVT11_00840</name>
</gene>
<evidence type="ECO:0000256" key="1">
    <source>
        <dbReference type="ARBA" id="ARBA00022553"/>
    </source>
</evidence>
<dbReference type="RefSeq" id="WP_345926398.1">
    <property type="nucleotide sequence ID" value="NZ_JBDIVF010000003.1"/>
</dbReference>
<dbReference type="InterPro" id="IPR050595">
    <property type="entry name" value="Bact_response_regulator"/>
</dbReference>
<dbReference type="Proteomes" id="UP001548590">
    <property type="component" value="Unassembled WGS sequence"/>
</dbReference>
<comment type="caution">
    <text evidence="4">The sequence shown here is derived from an EMBL/GenBank/DDBJ whole genome shotgun (WGS) entry which is preliminary data.</text>
</comment>
<feature type="modified residue" description="4-aspartylphosphate" evidence="2">
    <location>
        <position position="62"/>
    </location>
</feature>
<dbReference type="EMBL" id="JBEWLZ010000001">
    <property type="protein sequence ID" value="MET1488353.1"/>
    <property type="molecule type" value="Genomic_DNA"/>
</dbReference>
<evidence type="ECO:0000313" key="5">
    <source>
        <dbReference type="Proteomes" id="UP001548590"/>
    </source>
</evidence>
<dbReference type="SUPFAM" id="SSF52172">
    <property type="entry name" value="CheY-like"/>
    <property type="match status" value="1"/>
</dbReference>
<keyword evidence="5" id="KW-1185">Reference proteome</keyword>
<evidence type="ECO:0000259" key="3">
    <source>
        <dbReference type="PROSITE" id="PS50110"/>
    </source>
</evidence>
<feature type="domain" description="Response regulatory" evidence="3">
    <location>
        <begin position="12"/>
        <end position="127"/>
    </location>
</feature>
<dbReference type="PANTHER" id="PTHR44591:SF3">
    <property type="entry name" value="RESPONSE REGULATORY DOMAIN-CONTAINING PROTEIN"/>
    <property type="match status" value="1"/>
</dbReference>